<organism evidence="2 4">
    <name type="scientific">Adineta steineri</name>
    <dbReference type="NCBI Taxonomy" id="433720"/>
    <lineage>
        <taxon>Eukaryota</taxon>
        <taxon>Metazoa</taxon>
        <taxon>Spiralia</taxon>
        <taxon>Gnathifera</taxon>
        <taxon>Rotifera</taxon>
        <taxon>Eurotatoria</taxon>
        <taxon>Bdelloidea</taxon>
        <taxon>Adinetida</taxon>
        <taxon>Adinetidae</taxon>
        <taxon>Adineta</taxon>
    </lineage>
</organism>
<evidence type="ECO:0000256" key="1">
    <source>
        <dbReference type="SAM" id="MobiDB-lite"/>
    </source>
</evidence>
<name>A0A814Z271_9BILA</name>
<proteinExistence type="predicted"/>
<evidence type="ECO:0000313" key="2">
    <source>
        <dbReference type="EMBL" id="CAF1236622.1"/>
    </source>
</evidence>
<feature type="region of interest" description="Disordered" evidence="1">
    <location>
        <begin position="620"/>
        <end position="642"/>
    </location>
</feature>
<dbReference type="AlphaFoldDB" id="A0A814Z271"/>
<feature type="region of interest" description="Disordered" evidence="1">
    <location>
        <begin position="679"/>
        <end position="702"/>
    </location>
</feature>
<dbReference type="EMBL" id="CAJNON010000389">
    <property type="protein sequence ID" value="CAF1236622.1"/>
    <property type="molecule type" value="Genomic_DNA"/>
</dbReference>
<dbReference type="Proteomes" id="UP000663891">
    <property type="component" value="Unassembled WGS sequence"/>
</dbReference>
<evidence type="ECO:0000313" key="4">
    <source>
        <dbReference type="Proteomes" id="UP000663891"/>
    </source>
</evidence>
<reference evidence="2" key="1">
    <citation type="submission" date="2021-02" db="EMBL/GenBank/DDBJ databases">
        <authorList>
            <person name="Nowell W R."/>
        </authorList>
    </citation>
    <scope>NUCLEOTIDE SEQUENCE</scope>
</reference>
<comment type="caution">
    <text evidence="2">The sequence shown here is derived from an EMBL/GenBank/DDBJ whole genome shotgun (WGS) entry which is preliminary data.</text>
</comment>
<sequence>MTNTCVQSRRRDYSNVSTIDRLAFSRAQHLQSRENRPKSVSDDEIDAVSDWSDSDRECDLLSEFESVTNFHQDNRNRNYYNIPFDADIENNKFPQLNPPFLSRTIETPLGNINDSTTSTQVSFVMETDKPKHRFIKKQSISSIKHTQAPLLPARRIQTKQTSPYRSMNRKTTNAQVAYPLRNPKTPTRFCLPRDNTCTSNNINSRLGTESSLSTYSTFQVHDDNYSHRQITSPSFSQSSISRTYEMKKLFVDDCDYGRLVDTSGIRPSQPRGRQKWGTIVHPPFPLGYQHIAPEQVTQVVERLASPVRCRDRHIPVSSTSKRYLSVEETDALINRLTKVKTIRSSEQYSSIQRQTGTIKPLNNNTNNWKGSVSEGMETDSTDAFDNKENAVVQSLEDNPDRNLPLNEYRSPSVMSRQEKQPVSMYTLRNGYQQIPSKTLPQKSEPKVYYIGSKQTENARSPIKQDMLHRETLLLIQTGKQSDVPIVFLEPQIISQPILYSIIGEKSTPIIDKPIPVNEEQSSPIIYSINDRPRTVDLNTNSVEDPVLYKNKSPTLYSWVGNSYVQDEVIPEPPKTLVPPSPSVYTLIGSPARTSRGTQLGRSSPIEPVPILYTIVDDTSTSTSTSTYKTKEKHSHPPPPSNEPVVYTVEKESNVYKTPILYALVGKQIPPPLEDNRLKLPARKPTPSPPITVSTNKRISRSPERRSNIITEEIIAYPVTKTVYLQQPKESTNPKSELIVTPYNEEERRMRPQVIHQTPTYTNQDQSHRKLATIPKYPSVQLPDYQSPYANRTHKPYREQNYNNNNNTLPAISHNHAQKKERPPLYEPRYRVERHHPYVPLKPITLARYPVNTRSRANLWDNGYQTDDDEEYEQKLNKKNRGYKTDRPRLPWIPVW</sequence>
<accession>A0A814Z271</accession>
<evidence type="ECO:0000313" key="3">
    <source>
        <dbReference type="EMBL" id="CAF3498683.1"/>
    </source>
</evidence>
<dbReference type="OrthoDB" id="10045743at2759"/>
<dbReference type="EMBL" id="CAJOAY010000032">
    <property type="protein sequence ID" value="CAF3498683.1"/>
    <property type="molecule type" value="Genomic_DNA"/>
</dbReference>
<dbReference type="Proteomes" id="UP000663881">
    <property type="component" value="Unassembled WGS sequence"/>
</dbReference>
<protein>
    <submittedName>
        <fullName evidence="2">Uncharacterized protein</fullName>
    </submittedName>
</protein>
<gene>
    <name evidence="3" type="ORF">OKA104_LOCUS1371</name>
    <name evidence="2" type="ORF">VCS650_LOCUS27553</name>
</gene>